<evidence type="ECO:0000313" key="1">
    <source>
        <dbReference type="EMBL" id="KAK3259504.1"/>
    </source>
</evidence>
<sequence length="105" mass="11817">MRLWLTPCLDTSSIAHDQIQEPIYRGLGSFHVSLREQYLQGTQCEGAIASDANHIHFASHPDHRDVAQLEVEFREVSPNASADAERPGSVQIRIDGHTYLLHTKQ</sequence>
<reference evidence="1 2" key="1">
    <citation type="journal article" date="2015" name="Genome Biol. Evol.">
        <title>Comparative Genomics of a Bacterivorous Green Alga Reveals Evolutionary Causalities and Consequences of Phago-Mixotrophic Mode of Nutrition.</title>
        <authorList>
            <person name="Burns J.A."/>
            <person name="Paasch A."/>
            <person name="Narechania A."/>
            <person name="Kim E."/>
        </authorList>
    </citation>
    <scope>NUCLEOTIDE SEQUENCE [LARGE SCALE GENOMIC DNA]</scope>
    <source>
        <strain evidence="1 2">PLY_AMNH</strain>
    </source>
</reference>
<feature type="non-terminal residue" evidence="1">
    <location>
        <position position="105"/>
    </location>
</feature>
<organism evidence="1 2">
    <name type="scientific">Cymbomonas tetramitiformis</name>
    <dbReference type="NCBI Taxonomy" id="36881"/>
    <lineage>
        <taxon>Eukaryota</taxon>
        <taxon>Viridiplantae</taxon>
        <taxon>Chlorophyta</taxon>
        <taxon>Pyramimonadophyceae</taxon>
        <taxon>Pyramimonadales</taxon>
        <taxon>Pyramimonadaceae</taxon>
        <taxon>Cymbomonas</taxon>
    </lineage>
</organism>
<dbReference type="AlphaFoldDB" id="A0AAE0KT61"/>
<gene>
    <name evidence="1" type="ORF">CYMTET_31500</name>
</gene>
<dbReference type="Proteomes" id="UP001190700">
    <property type="component" value="Unassembled WGS sequence"/>
</dbReference>
<accession>A0AAE0KT61</accession>
<dbReference type="EMBL" id="LGRX02018685">
    <property type="protein sequence ID" value="KAK3259504.1"/>
    <property type="molecule type" value="Genomic_DNA"/>
</dbReference>
<comment type="caution">
    <text evidence="1">The sequence shown here is derived from an EMBL/GenBank/DDBJ whole genome shotgun (WGS) entry which is preliminary data.</text>
</comment>
<keyword evidence="2" id="KW-1185">Reference proteome</keyword>
<protein>
    <submittedName>
        <fullName evidence="1">Uncharacterized protein</fullName>
    </submittedName>
</protein>
<name>A0AAE0KT61_9CHLO</name>
<evidence type="ECO:0000313" key="2">
    <source>
        <dbReference type="Proteomes" id="UP001190700"/>
    </source>
</evidence>
<proteinExistence type="predicted"/>